<dbReference type="Gene3D" id="3.90.1590.10">
    <property type="entry name" value="glutathione-dependent formaldehyde- activating enzyme (gfa)"/>
    <property type="match status" value="1"/>
</dbReference>
<dbReference type="PROSITE" id="PS51891">
    <property type="entry name" value="CENP_V_GFA"/>
    <property type="match status" value="1"/>
</dbReference>
<reference evidence="6 7" key="1">
    <citation type="submission" date="2022-12" db="EMBL/GenBank/DDBJ databases">
        <title>Genomic features and morphological characterization of a novel Knufia sp. strain isolated from spacecraft assembly facility.</title>
        <authorList>
            <person name="Teixeira M."/>
            <person name="Chander A.M."/>
            <person name="Stajich J.E."/>
            <person name="Venkateswaran K."/>
        </authorList>
    </citation>
    <scope>NUCLEOTIDE SEQUENCE [LARGE SCALE GENOMIC DNA]</scope>
    <source>
        <strain evidence="6 7">FJI-L2-BK-P2</strain>
    </source>
</reference>
<dbReference type="PANTHER" id="PTHR33337:SF30">
    <property type="entry name" value="DUF636 DOMAIN PROTEIN (AFU_ORTHOLOGUE AFUA_1G03180)"/>
    <property type="match status" value="1"/>
</dbReference>
<accession>A0AAN8IK06</accession>
<dbReference type="GO" id="GO:0046872">
    <property type="term" value="F:metal ion binding"/>
    <property type="evidence" value="ECO:0007669"/>
    <property type="project" value="UniProtKB-KW"/>
</dbReference>
<keyword evidence="2" id="KW-0479">Metal-binding</keyword>
<dbReference type="GO" id="GO:0016846">
    <property type="term" value="F:carbon-sulfur lyase activity"/>
    <property type="evidence" value="ECO:0007669"/>
    <property type="project" value="InterPro"/>
</dbReference>
<dbReference type="InterPro" id="IPR011057">
    <property type="entry name" value="Mss4-like_sf"/>
</dbReference>
<evidence type="ECO:0000313" key="7">
    <source>
        <dbReference type="Proteomes" id="UP001316803"/>
    </source>
</evidence>
<comment type="caution">
    <text evidence="6">The sequence shown here is derived from an EMBL/GenBank/DDBJ whole genome shotgun (WGS) entry which is preliminary data.</text>
</comment>
<proteinExistence type="inferred from homology"/>
<feature type="domain" description="CENP-V/GFA" evidence="5">
    <location>
        <begin position="5"/>
        <end position="126"/>
    </location>
</feature>
<dbReference type="Pfam" id="PF04828">
    <property type="entry name" value="GFA"/>
    <property type="match status" value="1"/>
</dbReference>
<dbReference type="Proteomes" id="UP001316803">
    <property type="component" value="Unassembled WGS sequence"/>
</dbReference>
<keyword evidence="4" id="KW-0456">Lyase</keyword>
<evidence type="ECO:0000256" key="4">
    <source>
        <dbReference type="ARBA" id="ARBA00023239"/>
    </source>
</evidence>
<evidence type="ECO:0000256" key="1">
    <source>
        <dbReference type="ARBA" id="ARBA00005495"/>
    </source>
</evidence>
<organism evidence="6 7">
    <name type="scientific">Knufia fluminis</name>
    <dbReference type="NCBI Taxonomy" id="191047"/>
    <lineage>
        <taxon>Eukaryota</taxon>
        <taxon>Fungi</taxon>
        <taxon>Dikarya</taxon>
        <taxon>Ascomycota</taxon>
        <taxon>Pezizomycotina</taxon>
        <taxon>Eurotiomycetes</taxon>
        <taxon>Chaetothyriomycetidae</taxon>
        <taxon>Chaetothyriales</taxon>
        <taxon>Trichomeriaceae</taxon>
        <taxon>Knufia</taxon>
    </lineage>
</organism>
<dbReference type="PANTHER" id="PTHR33337">
    <property type="entry name" value="GFA DOMAIN-CONTAINING PROTEIN"/>
    <property type="match status" value="1"/>
</dbReference>
<evidence type="ECO:0000259" key="5">
    <source>
        <dbReference type="PROSITE" id="PS51891"/>
    </source>
</evidence>
<gene>
    <name evidence="6" type="ORF">OHC33_008359</name>
</gene>
<name>A0AAN8IK06_9EURO</name>
<dbReference type="SUPFAM" id="SSF51316">
    <property type="entry name" value="Mss4-like"/>
    <property type="match status" value="1"/>
</dbReference>
<protein>
    <recommendedName>
        <fullName evidence="5">CENP-V/GFA domain-containing protein</fullName>
    </recommendedName>
</protein>
<evidence type="ECO:0000256" key="2">
    <source>
        <dbReference type="ARBA" id="ARBA00022723"/>
    </source>
</evidence>
<evidence type="ECO:0000313" key="6">
    <source>
        <dbReference type="EMBL" id="KAK5950692.1"/>
    </source>
</evidence>
<dbReference type="AlphaFoldDB" id="A0AAN8IK06"/>
<comment type="similarity">
    <text evidence="1">Belongs to the Gfa family.</text>
</comment>
<keyword evidence="7" id="KW-1185">Reference proteome</keyword>
<sequence>MSDTFKGHCHCGAVEWQVELPSDSQSHILCHCDACKLQSGGEYTLNQLAPKDAFKLTKGNLKTYTYKGDSGNSVDCFFCENCSSSPYHHQHVLGDKIVVRTGLLEGSKSWGQPVLEIFGKDKLSWQPQTAKDIAPGPPGS</sequence>
<dbReference type="EMBL" id="JAKLMC020000025">
    <property type="protein sequence ID" value="KAK5950692.1"/>
    <property type="molecule type" value="Genomic_DNA"/>
</dbReference>
<dbReference type="InterPro" id="IPR006913">
    <property type="entry name" value="CENP-V/GFA"/>
</dbReference>
<evidence type="ECO:0000256" key="3">
    <source>
        <dbReference type="ARBA" id="ARBA00022833"/>
    </source>
</evidence>
<keyword evidence="3" id="KW-0862">Zinc</keyword>